<evidence type="ECO:0000313" key="4">
    <source>
        <dbReference type="Proteomes" id="UP001054821"/>
    </source>
</evidence>
<feature type="domain" description="F-box" evidence="1">
    <location>
        <begin position="8"/>
        <end position="47"/>
    </location>
</feature>
<organism evidence="3 4">
    <name type="scientific">Prunus dulcis</name>
    <name type="common">Almond</name>
    <name type="synonym">Amygdalus dulcis</name>
    <dbReference type="NCBI Taxonomy" id="3755"/>
    <lineage>
        <taxon>Eukaryota</taxon>
        <taxon>Viridiplantae</taxon>
        <taxon>Streptophyta</taxon>
        <taxon>Embryophyta</taxon>
        <taxon>Tracheophyta</taxon>
        <taxon>Spermatophyta</taxon>
        <taxon>Magnoliopsida</taxon>
        <taxon>eudicotyledons</taxon>
        <taxon>Gunneridae</taxon>
        <taxon>Pentapetalae</taxon>
        <taxon>rosids</taxon>
        <taxon>fabids</taxon>
        <taxon>Rosales</taxon>
        <taxon>Rosaceae</taxon>
        <taxon>Amygdaloideae</taxon>
        <taxon>Amygdaleae</taxon>
        <taxon>Prunus</taxon>
    </lineage>
</organism>
<evidence type="ECO:0000259" key="2">
    <source>
        <dbReference type="Pfam" id="PF24750"/>
    </source>
</evidence>
<dbReference type="PANTHER" id="PTHR35546:SF130">
    <property type="entry name" value="EXPRESSED PROTEIN"/>
    <property type="match status" value="1"/>
</dbReference>
<protein>
    <recommendedName>
        <fullName evidence="5">F-box domain-containing protein</fullName>
    </recommendedName>
</protein>
<dbReference type="InterPro" id="IPR001810">
    <property type="entry name" value="F-box_dom"/>
</dbReference>
<dbReference type="PANTHER" id="PTHR35546">
    <property type="entry name" value="F-BOX PROTEIN INTERACTION DOMAIN PROTEIN-RELATED"/>
    <property type="match status" value="1"/>
</dbReference>
<sequence>MMTNDSVDDLPEVLLVEIICRVSCIKFVFQCKCVSKHWCELISSSHFVGQYVRRQRDLKMPILGTVVVDNGTFFRVENEDGLMSLQLPVISEATAELDQRDYYICNPYTKKWVALPPPPRIHNWVSVGFICDPYYSYNSSSSFDDDVSINVEYRLRVVRLRQEFYVDIFFSETGEWRESANMVCGLRNYFDIVTAGIACNGKLYFSGSDHASSYILELDPFQGISNISTSNGDGDGDHIIVDKCRFSLAPLDMLAEVRGYSISMYRVLGACRGHLRVSEFLLGDHLSVWELDAGDDNLKWLLVVDKVPFFQMDSPNSNYLKCREIPFRCIGFLVHVEGICGTLRIRKPLSSIKDAGGDNLKWCLVVDKVPFFEVDSSYYEDVSLTPLDECAKTAIGFHPSIGDTIYVDAKKITSL</sequence>
<comment type="caution">
    <text evidence="3">The sequence shown here is derived from an EMBL/GenBank/DDBJ whole genome shotgun (WGS) entry which is preliminary data.</text>
</comment>
<dbReference type="InterPro" id="IPR036047">
    <property type="entry name" value="F-box-like_dom_sf"/>
</dbReference>
<dbReference type="Pfam" id="PF00646">
    <property type="entry name" value="F-box"/>
    <property type="match status" value="1"/>
</dbReference>
<dbReference type="EMBL" id="JAJFAZ020000005">
    <property type="protein sequence ID" value="KAI5328429.1"/>
    <property type="molecule type" value="Genomic_DNA"/>
</dbReference>
<dbReference type="InterPro" id="IPR056592">
    <property type="entry name" value="Beta-prop_At3g26010-like"/>
</dbReference>
<accession>A0AAD4VQ69</accession>
<dbReference type="InterPro" id="IPR055290">
    <property type="entry name" value="At3g26010-like"/>
</dbReference>
<dbReference type="SUPFAM" id="SSF81383">
    <property type="entry name" value="F-box domain"/>
    <property type="match status" value="1"/>
</dbReference>
<evidence type="ECO:0000313" key="3">
    <source>
        <dbReference type="EMBL" id="KAI5328429.1"/>
    </source>
</evidence>
<gene>
    <name evidence="3" type="ORF">L3X38_027826</name>
</gene>
<dbReference type="Proteomes" id="UP001054821">
    <property type="component" value="Chromosome 5"/>
</dbReference>
<dbReference type="Gene3D" id="1.20.1280.50">
    <property type="match status" value="1"/>
</dbReference>
<feature type="domain" description="F-box protein At3g26010-like beta-propeller" evidence="2">
    <location>
        <begin position="76"/>
        <end position="222"/>
    </location>
</feature>
<dbReference type="Pfam" id="PF24750">
    <property type="entry name" value="b-prop_At3g26010-like"/>
    <property type="match status" value="1"/>
</dbReference>
<evidence type="ECO:0008006" key="5">
    <source>
        <dbReference type="Google" id="ProtNLM"/>
    </source>
</evidence>
<evidence type="ECO:0000259" key="1">
    <source>
        <dbReference type="Pfam" id="PF00646"/>
    </source>
</evidence>
<dbReference type="AlphaFoldDB" id="A0AAD4VQ69"/>
<name>A0AAD4VQ69_PRUDU</name>
<proteinExistence type="predicted"/>
<reference evidence="3 4" key="1">
    <citation type="journal article" date="2022" name="G3 (Bethesda)">
        <title>Whole-genome sequence and methylome profiling of the almond [Prunus dulcis (Mill.) D.A. Webb] cultivar 'Nonpareil'.</title>
        <authorList>
            <person name="D'Amico-Willman K.M."/>
            <person name="Ouma W.Z."/>
            <person name="Meulia T."/>
            <person name="Sideli G.M."/>
            <person name="Gradziel T.M."/>
            <person name="Fresnedo-Ramirez J."/>
        </authorList>
    </citation>
    <scope>NUCLEOTIDE SEQUENCE [LARGE SCALE GENOMIC DNA]</scope>
    <source>
        <strain evidence="3">Clone GOH B32 T37-40</strain>
    </source>
</reference>
<keyword evidence="4" id="KW-1185">Reference proteome</keyword>